<dbReference type="EMBL" id="WUBJ01000012">
    <property type="protein sequence ID" value="MWV57082.1"/>
    <property type="molecule type" value="Genomic_DNA"/>
</dbReference>
<evidence type="ECO:0000313" key="3">
    <source>
        <dbReference type="EMBL" id="MWV57082.1"/>
    </source>
</evidence>
<evidence type="ECO:0000313" key="2">
    <source>
        <dbReference type="EMBL" id="MTB65095.1"/>
    </source>
</evidence>
<dbReference type="Pfam" id="PF00583">
    <property type="entry name" value="Acetyltransf_1"/>
    <property type="match status" value="1"/>
</dbReference>
<comment type="caution">
    <text evidence="3">The sequence shown here is derived from an EMBL/GenBank/DDBJ whole genome shotgun (WGS) entry which is preliminary data.</text>
</comment>
<reference evidence="2 4" key="2">
    <citation type="submission" date="2019-11" db="EMBL/GenBank/DDBJ databases">
        <title>Streptococcis sp. isolated from the respiratory tract of Marmot.</title>
        <authorList>
            <person name="Zhang G."/>
        </authorList>
    </citation>
    <scope>NUCLEOTIDE SEQUENCE [LARGE SCALE GENOMIC DNA]</scope>
    <source>
        <strain evidence="4">zg-86</strain>
        <strain evidence="2">Zg-86</strain>
    </source>
</reference>
<accession>A0A6I4RUV3</accession>
<keyword evidence="4" id="KW-1185">Reference proteome</keyword>
<dbReference type="SUPFAM" id="SSF55729">
    <property type="entry name" value="Acyl-CoA N-acyltransferases (Nat)"/>
    <property type="match status" value="1"/>
</dbReference>
<dbReference type="Proteomes" id="UP000435423">
    <property type="component" value="Unassembled WGS sequence"/>
</dbReference>
<dbReference type="EMBL" id="WLCG01000013">
    <property type="protein sequence ID" value="MTB65095.1"/>
    <property type="molecule type" value="Genomic_DNA"/>
</dbReference>
<evidence type="ECO:0000313" key="4">
    <source>
        <dbReference type="Proteomes" id="UP000435060"/>
    </source>
</evidence>
<dbReference type="InterPro" id="IPR016181">
    <property type="entry name" value="Acyl_CoA_acyltransferase"/>
</dbReference>
<dbReference type="CDD" id="cd04301">
    <property type="entry name" value="NAT_SF"/>
    <property type="match status" value="1"/>
</dbReference>
<dbReference type="GO" id="GO:0016747">
    <property type="term" value="F:acyltransferase activity, transferring groups other than amino-acyl groups"/>
    <property type="evidence" value="ECO:0007669"/>
    <property type="project" value="InterPro"/>
</dbReference>
<sequence length="150" mass="17266">MVTLRLVDEENFAQVIDLSLAEEDRSFVASNLRSLADCWLYRENGDVFPYAIYANHQVVGFALVDVDEEEACYMIWRLMIDNSQQGKGYGKTAILALMEQAKAIGKYNTIRADFVKGNQKMERLLHSLGFVNFGQDEREIFTRRTLEVEK</sequence>
<dbReference type="InterPro" id="IPR000182">
    <property type="entry name" value="GNAT_dom"/>
</dbReference>
<reference evidence="3 5" key="1">
    <citation type="submission" date="2019-10" db="EMBL/GenBank/DDBJ databases">
        <title>Streptococcis sp, isolated from the respiratory tract of Marmot.</title>
        <authorList>
            <person name="Zhang G."/>
        </authorList>
    </citation>
    <scope>NUCLEOTIDE SEQUENCE [LARGE SCALE GENOMIC DNA]</scope>
    <source>
        <strain evidence="5">zg-70</strain>
        <strain evidence="3">Zg-70</strain>
    </source>
</reference>
<organism evidence="3 5">
    <name type="scientific">Streptococcus zhangguiae</name>
    <dbReference type="NCBI Taxonomy" id="2664091"/>
    <lineage>
        <taxon>Bacteria</taxon>
        <taxon>Bacillati</taxon>
        <taxon>Bacillota</taxon>
        <taxon>Bacilli</taxon>
        <taxon>Lactobacillales</taxon>
        <taxon>Streptococcaceae</taxon>
        <taxon>Streptococcus</taxon>
    </lineage>
</organism>
<protein>
    <submittedName>
        <fullName evidence="3">GNAT family N-acetyltransferase</fullName>
    </submittedName>
</protein>
<evidence type="ECO:0000259" key="1">
    <source>
        <dbReference type="PROSITE" id="PS51186"/>
    </source>
</evidence>
<evidence type="ECO:0000313" key="5">
    <source>
        <dbReference type="Proteomes" id="UP000435423"/>
    </source>
</evidence>
<dbReference type="RefSeq" id="WP_154608999.1">
    <property type="nucleotide sequence ID" value="NZ_CP072115.1"/>
</dbReference>
<dbReference type="Gene3D" id="3.40.630.30">
    <property type="match status" value="1"/>
</dbReference>
<feature type="domain" description="N-acetyltransferase" evidence="1">
    <location>
        <begin position="2"/>
        <end position="150"/>
    </location>
</feature>
<gene>
    <name evidence="2" type="ORF">GGG87_08810</name>
    <name evidence="3" type="ORF">GGH11_08850</name>
</gene>
<dbReference type="AlphaFoldDB" id="A0A6I4RUV3"/>
<dbReference type="Proteomes" id="UP000435060">
    <property type="component" value="Unassembled WGS sequence"/>
</dbReference>
<proteinExistence type="predicted"/>
<dbReference type="PROSITE" id="PS51186">
    <property type="entry name" value="GNAT"/>
    <property type="match status" value="1"/>
</dbReference>
<name>A0A6I4RUV3_9STRE</name>